<feature type="region of interest" description="Disordered" evidence="1">
    <location>
        <begin position="365"/>
        <end position="534"/>
    </location>
</feature>
<dbReference type="EMBL" id="JACHJV010000001">
    <property type="protein sequence ID" value="MBB4925661.1"/>
    <property type="molecule type" value="Genomic_DNA"/>
</dbReference>
<evidence type="ECO:0008006" key="4">
    <source>
        <dbReference type="Google" id="ProtNLM"/>
    </source>
</evidence>
<feature type="compositionally biased region" description="Low complexity" evidence="1">
    <location>
        <begin position="517"/>
        <end position="532"/>
    </location>
</feature>
<evidence type="ECO:0000313" key="2">
    <source>
        <dbReference type="EMBL" id="MBB4925661.1"/>
    </source>
</evidence>
<dbReference type="RefSeq" id="WP_184938019.1">
    <property type="nucleotide sequence ID" value="NZ_JACHJV010000001.1"/>
</dbReference>
<feature type="compositionally biased region" description="Pro residues" evidence="1">
    <location>
        <begin position="504"/>
        <end position="516"/>
    </location>
</feature>
<gene>
    <name evidence="2" type="ORF">FHR34_004654</name>
</gene>
<dbReference type="InterPro" id="IPR025447">
    <property type="entry name" value="DUF4192"/>
</dbReference>
<evidence type="ECO:0000313" key="3">
    <source>
        <dbReference type="Proteomes" id="UP000540506"/>
    </source>
</evidence>
<name>A0A7W7R690_KITKI</name>
<dbReference type="AlphaFoldDB" id="A0A7W7R690"/>
<dbReference type="Pfam" id="PF13830">
    <property type="entry name" value="DUF4192"/>
    <property type="match status" value="1"/>
</dbReference>
<organism evidence="2 3">
    <name type="scientific">Kitasatospora kifunensis</name>
    <name type="common">Streptomyces kifunensis</name>
    <dbReference type="NCBI Taxonomy" id="58351"/>
    <lineage>
        <taxon>Bacteria</taxon>
        <taxon>Bacillati</taxon>
        <taxon>Actinomycetota</taxon>
        <taxon>Actinomycetes</taxon>
        <taxon>Kitasatosporales</taxon>
        <taxon>Streptomycetaceae</taxon>
        <taxon>Kitasatospora</taxon>
    </lineage>
</organism>
<feature type="compositionally biased region" description="Low complexity" evidence="1">
    <location>
        <begin position="434"/>
        <end position="461"/>
    </location>
</feature>
<keyword evidence="3" id="KW-1185">Reference proteome</keyword>
<accession>A0A7W7R690</accession>
<dbReference type="Proteomes" id="UP000540506">
    <property type="component" value="Unassembled WGS sequence"/>
</dbReference>
<protein>
    <recommendedName>
        <fullName evidence="4">DUF4192 domain-containing protein</fullName>
    </recommendedName>
</protein>
<evidence type="ECO:0000256" key="1">
    <source>
        <dbReference type="SAM" id="MobiDB-lite"/>
    </source>
</evidence>
<reference evidence="2 3" key="1">
    <citation type="submission" date="2020-08" db="EMBL/GenBank/DDBJ databases">
        <title>Sequencing the genomes of 1000 actinobacteria strains.</title>
        <authorList>
            <person name="Klenk H.-P."/>
        </authorList>
    </citation>
    <scope>NUCLEOTIDE SEQUENCE [LARGE SCALE GENOMIC DNA]</scope>
    <source>
        <strain evidence="2 3">DSM 41654</strain>
    </source>
</reference>
<proteinExistence type="predicted"/>
<sequence length="554" mass="58112">MTHDDSTNASQNQLSGHQLVRMRGPADMAAMLPYLLGFYPDDSIVAVGLHGSASRQGGAIRLDIPEDPNDWPIIAVELARLLITLSEQRDRRPDAVLLYLCRDPEPGARPVRTQLRPLADQLLRVFREFEVPVKESLCVSGGRWWSFLCSDPACCDPHGTAILAGQEPRAVVAAATYAGLAPRGSRKAIGAALAPIGPPVGDAQRRALERLVPSPAGLTQSGAEERTGEAAARLIAQAMADSQAGPPTLDEVRAARLIVALQDRENRDRAAEYAEPVELAAAQRLWRFLARRCVPPFEEFARAPLTLLAWTSWLAGDTATSRVALGRALDLDPSYTLAELLYQSLNGGLEPDGLLNIVRAERARRTDPDLVPGDPDAAERTAGPDGEPPTDHPPKLSGDAPGSVEAIGEPTEVPADEDSEASAGDPPPPRPARRSAAPGTRGRAGPGSSAAAAGSVAGSAESPHRAEPTDRGLIPPQRGRSGSGRSGSGRSESGRSGSGRSGPRKPPPPTPSPEPNQSPGDSAAPPGPSQSSLAYLIRCGGPARRKTTTSTIGA</sequence>
<comment type="caution">
    <text evidence="2">The sequence shown here is derived from an EMBL/GenBank/DDBJ whole genome shotgun (WGS) entry which is preliminary data.</text>
</comment>